<feature type="domain" description="Metallo-beta-lactamase" evidence="5">
    <location>
        <begin position="34"/>
        <end position="268"/>
    </location>
</feature>
<dbReference type="InterPro" id="IPR051013">
    <property type="entry name" value="MBL_superfamily_lactonases"/>
</dbReference>
<evidence type="ECO:0000256" key="1">
    <source>
        <dbReference type="ARBA" id="ARBA00007749"/>
    </source>
</evidence>
<dbReference type="SUPFAM" id="SSF56281">
    <property type="entry name" value="Metallo-hydrolase/oxidoreductase"/>
    <property type="match status" value="1"/>
</dbReference>
<evidence type="ECO:0000313" key="6">
    <source>
        <dbReference type="EMBL" id="CAB4861276.1"/>
    </source>
</evidence>
<dbReference type="SMART" id="SM00849">
    <property type="entry name" value="Lactamase_B"/>
    <property type="match status" value="1"/>
</dbReference>
<dbReference type="GO" id="GO:0046872">
    <property type="term" value="F:metal ion binding"/>
    <property type="evidence" value="ECO:0007669"/>
    <property type="project" value="UniProtKB-KW"/>
</dbReference>
<dbReference type="GO" id="GO:0016787">
    <property type="term" value="F:hydrolase activity"/>
    <property type="evidence" value="ECO:0007669"/>
    <property type="project" value="UniProtKB-KW"/>
</dbReference>
<keyword evidence="2" id="KW-0479">Metal-binding</keyword>
<dbReference type="Pfam" id="PF00753">
    <property type="entry name" value="Lactamase_B"/>
    <property type="match status" value="1"/>
</dbReference>
<name>A0A6J7CTV9_9ZZZZ</name>
<keyword evidence="4" id="KW-0862">Zinc</keyword>
<dbReference type="Gene3D" id="3.60.15.10">
    <property type="entry name" value="Ribonuclease Z/Hydroxyacylglutathione hydrolase-like"/>
    <property type="match status" value="1"/>
</dbReference>
<comment type="similarity">
    <text evidence="1">Belongs to the metallo-beta-lactamase superfamily.</text>
</comment>
<evidence type="ECO:0000256" key="2">
    <source>
        <dbReference type="ARBA" id="ARBA00022723"/>
    </source>
</evidence>
<organism evidence="6">
    <name type="scientific">freshwater metagenome</name>
    <dbReference type="NCBI Taxonomy" id="449393"/>
    <lineage>
        <taxon>unclassified sequences</taxon>
        <taxon>metagenomes</taxon>
        <taxon>ecological metagenomes</taxon>
    </lineage>
</organism>
<dbReference type="CDD" id="cd07729">
    <property type="entry name" value="AHL_lactonase_MBL-fold"/>
    <property type="match status" value="1"/>
</dbReference>
<sequence>MTHAERLFILQYGAERVSKNLSLAGGPHHLYWEPLLGYLVETTEGWVLLDTGMSRNAHLSSANREAYVAGGVGAPNIDTPWHLRPTPGDETGWNWVLDGNPLATALATVGLQPSDVSLAAISHMHVDHSGGIPTLSEAGVPIAIQRAELDFVRSGRVGIAEGFFDEDWTHPSTEWSVLDGDTELAPGVMAHSTPGHTPGHQSFSVRLRETGTWVLGCDATDLAQNFLDNVPCGSCAGSTPADEQNAAQSLSKLLELGRRDRHRLIPGHDQVVANAIAHPTGGHR</sequence>
<dbReference type="PANTHER" id="PTHR42978:SF3">
    <property type="entry name" value="BLR3078 PROTEIN"/>
    <property type="match status" value="1"/>
</dbReference>
<dbReference type="InterPro" id="IPR001279">
    <property type="entry name" value="Metallo-B-lactamas"/>
</dbReference>
<keyword evidence="3" id="KW-0378">Hydrolase</keyword>
<dbReference type="EMBL" id="CAFBLO010000014">
    <property type="protein sequence ID" value="CAB4861276.1"/>
    <property type="molecule type" value="Genomic_DNA"/>
</dbReference>
<dbReference type="AlphaFoldDB" id="A0A6J7CTV9"/>
<evidence type="ECO:0000259" key="5">
    <source>
        <dbReference type="SMART" id="SM00849"/>
    </source>
</evidence>
<accession>A0A6J7CTV9</accession>
<evidence type="ECO:0000256" key="4">
    <source>
        <dbReference type="ARBA" id="ARBA00022833"/>
    </source>
</evidence>
<gene>
    <name evidence="6" type="ORF">UFOPK3364_00259</name>
</gene>
<reference evidence="6" key="1">
    <citation type="submission" date="2020-05" db="EMBL/GenBank/DDBJ databases">
        <authorList>
            <person name="Chiriac C."/>
            <person name="Salcher M."/>
            <person name="Ghai R."/>
            <person name="Kavagutti S V."/>
        </authorList>
    </citation>
    <scope>NUCLEOTIDE SEQUENCE</scope>
</reference>
<dbReference type="PANTHER" id="PTHR42978">
    <property type="entry name" value="QUORUM-QUENCHING LACTONASE YTNP-RELATED-RELATED"/>
    <property type="match status" value="1"/>
</dbReference>
<protein>
    <submittedName>
        <fullName evidence="6">Unannotated protein</fullName>
    </submittedName>
</protein>
<dbReference type="InterPro" id="IPR036866">
    <property type="entry name" value="RibonucZ/Hydroxyglut_hydro"/>
</dbReference>
<evidence type="ECO:0000256" key="3">
    <source>
        <dbReference type="ARBA" id="ARBA00022801"/>
    </source>
</evidence>
<proteinExistence type="inferred from homology"/>